<keyword evidence="5 10" id="KW-0963">Cytoplasm</keyword>
<feature type="active site" description="For Fru-6P isomerization activity" evidence="10">
    <location>
        <position position="608"/>
    </location>
</feature>
<reference evidence="13 14" key="1">
    <citation type="submission" date="2018-10" db="EMBL/GenBank/DDBJ databases">
        <title>Comparative analysis of microorganisms from saline springs in Andes Mountain Range, Colombia.</title>
        <authorList>
            <person name="Rubin E."/>
        </authorList>
    </citation>
    <scope>NUCLEOTIDE SEQUENCE [LARGE SCALE GENOMIC DNA]</scope>
    <source>
        <strain evidence="13 14">USBA GBX 843</strain>
    </source>
</reference>
<protein>
    <recommendedName>
        <fullName evidence="4 10">Glutamine--fructose-6-phosphate aminotransferase [isomerizing]</fullName>
        <ecNumber evidence="3 10">2.6.1.16</ecNumber>
    </recommendedName>
    <alternativeName>
        <fullName evidence="10">D-fructose-6-phosphate amidotransferase</fullName>
    </alternativeName>
    <alternativeName>
        <fullName evidence="10">GFAT</fullName>
    </alternativeName>
    <alternativeName>
        <fullName evidence="10">Glucosamine-6-phosphate synthase</fullName>
    </alternativeName>
    <alternativeName>
        <fullName evidence="10">Hexosephosphate aminotransferase</fullName>
    </alternativeName>
    <alternativeName>
        <fullName evidence="10">L-glutamine--D-fructose-6-phosphate amidotransferase</fullName>
    </alternativeName>
</protein>
<organism evidence="13 14">
    <name type="scientific">Stenotrophomonas rhizophila</name>
    <dbReference type="NCBI Taxonomy" id="216778"/>
    <lineage>
        <taxon>Bacteria</taxon>
        <taxon>Pseudomonadati</taxon>
        <taxon>Pseudomonadota</taxon>
        <taxon>Gammaproteobacteria</taxon>
        <taxon>Lysobacterales</taxon>
        <taxon>Lysobacteraceae</taxon>
        <taxon>Stenotrophomonas</taxon>
    </lineage>
</organism>
<comment type="subunit">
    <text evidence="10">Homodimer.</text>
</comment>
<evidence type="ECO:0000256" key="9">
    <source>
        <dbReference type="ARBA" id="ARBA00022962"/>
    </source>
</evidence>
<dbReference type="GO" id="GO:0006487">
    <property type="term" value="P:protein N-linked glycosylation"/>
    <property type="evidence" value="ECO:0007669"/>
    <property type="project" value="TreeGrafter"/>
</dbReference>
<dbReference type="SUPFAM" id="SSF53697">
    <property type="entry name" value="SIS domain"/>
    <property type="match status" value="1"/>
</dbReference>
<dbReference type="RefSeq" id="WP_121040048.1">
    <property type="nucleotide sequence ID" value="NZ_RCDC01000004.1"/>
</dbReference>
<comment type="function">
    <text evidence="10">Catalyzes the first step in hexosamine metabolism, converting fructose-6P into glucosamine-6P using glutamine as a nitrogen source.</text>
</comment>
<dbReference type="Gene3D" id="3.40.50.10490">
    <property type="entry name" value="Glucose-6-phosphate isomerase like protein, domain 1"/>
    <property type="match status" value="2"/>
</dbReference>
<dbReference type="AlphaFoldDB" id="A0A498CHR1"/>
<comment type="caution">
    <text evidence="13">The sequence shown here is derived from an EMBL/GenBank/DDBJ whole genome shotgun (WGS) entry which is preliminary data.</text>
</comment>
<dbReference type="Pfam" id="PF01380">
    <property type="entry name" value="SIS"/>
    <property type="match status" value="2"/>
</dbReference>
<evidence type="ECO:0000256" key="4">
    <source>
        <dbReference type="ARBA" id="ARBA00016090"/>
    </source>
</evidence>
<dbReference type="SUPFAM" id="SSF56235">
    <property type="entry name" value="N-terminal nucleophile aminohydrolases (Ntn hydrolases)"/>
    <property type="match status" value="1"/>
</dbReference>
<dbReference type="InterPro" id="IPR035490">
    <property type="entry name" value="GlmS/FrlB_SIS"/>
</dbReference>
<evidence type="ECO:0000256" key="2">
    <source>
        <dbReference type="ARBA" id="ARBA00004496"/>
    </source>
</evidence>
<evidence type="ECO:0000259" key="11">
    <source>
        <dbReference type="PROSITE" id="PS51278"/>
    </source>
</evidence>
<dbReference type="FunFam" id="3.40.50.10490:FF:000002">
    <property type="entry name" value="Glutamine--fructose-6-phosphate aminotransferase [isomerizing]"/>
    <property type="match status" value="1"/>
</dbReference>
<dbReference type="PANTHER" id="PTHR10937">
    <property type="entry name" value="GLUCOSAMINE--FRUCTOSE-6-PHOSPHATE AMINOTRANSFERASE, ISOMERIZING"/>
    <property type="match status" value="1"/>
</dbReference>
<dbReference type="GO" id="GO:0046349">
    <property type="term" value="P:amino sugar biosynthetic process"/>
    <property type="evidence" value="ECO:0007669"/>
    <property type="project" value="UniProtKB-ARBA"/>
</dbReference>
<proteinExistence type="inferred from homology"/>
<dbReference type="GO" id="GO:0006047">
    <property type="term" value="P:UDP-N-acetylglucosamine metabolic process"/>
    <property type="evidence" value="ECO:0007669"/>
    <property type="project" value="TreeGrafter"/>
</dbReference>
<dbReference type="Proteomes" id="UP000274786">
    <property type="component" value="Unassembled WGS sequence"/>
</dbReference>
<dbReference type="InterPro" id="IPR035466">
    <property type="entry name" value="GlmS/AgaS_SIS"/>
</dbReference>
<comment type="catalytic activity">
    <reaction evidence="1 10">
        <text>D-fructose 6-phosphate + L-glutamine = D-glucosamine 6-phosphate + L-glutamate</text>
        <dbReference type="Rhea" id="RHEA:13237"/>
        <dbReference type="ChEBI" id="CHEBI:29985"/>
        <dbReference type="ChEBI" id="CHEBI:58359"/>
        <dbReference type="ChEBI" id="CHEBI:58725"/>
        <dbReference type="ChEBI" id="CHEBI:61527"/>
        <dbReference type="EC" id="2.6.1.16"/>
    </reaction>
</comment>
<evidence type="ECO:0000313" key="13">
    <source>
        <dbReference type="EMBL" id="RLK57366.1"/>
    </source>
</evidence>
<evidence type="ECO:0000313" key="14">
    <source>
        <dbReference type="Proteomes" id="UP000274786"/>
    </source>
</evidence>
<dbReference type="NCBIfam" id="TIGR01135">
    <property type="entry name" value="glmS"/>
    <property type="match status" value="1"/>
</dbReference>
<dbReference type="InterPro" id="IPR046348">
    <property type="entry name" value="SIS_dom_sf"/>
</dbReference>
<evidence type="ECO:0000256" key="7">
    <source>
        <dbReference type="ARBA" id="ARBA00022679"/>
    </source>
</evidence>
<feature type="initiator methionine" description="Removed" evidence="10">
    <location>
        <position position="1"/>
    </location>
</feature>
<keyword evidence="8" id="KW-0677">Repeat</keyword>
<dbReference type="CDD" id="cd00714">
    <property type="entry name" value="GFAT"/>
    <property type="match status" value="1"/>
</dbReference>
<dbReference type="GO" id="GO:0097367">
    <property type="term" value="F:carbohydrate derivative binding"/>
    <property type="evidence" value="ECO:0007669"/>
    <property type="project" value="InterPro"/>
</dbReference>
<dbReference type="InterPro" id="IPR005855">
    <property type="entry name" value="GFAT"/>
</dbReference>
<comment type="subcellular location">
    <subcellularLocation>
        <location evidence="2 10">Cytoplasm</location>
    </subcellularLocation>
</comment>
<dbReference type="InterPro" id="IPR029055">
    <property type="entry name" value="Ntn_hydrolases_N"/>
</dbReference>
<sequence>MCGIVGAIAHRDVVPVLIEGLKRLEYRGYDSSGIAVIDTAAAEPDVRRVRRTGRVAEMEKAATSEGFQSLLGIGHTRWATHGGVTEANAHPHISHGVALVHNGIIENHEEQREKLRALGYTFESQTDTEVIAHLMHHHLKEGDSLLAALQRTVKELTGAYALAVMSRAEPEHFVCARMGCPLLVGVGEGENFVASDVSAILQATRTVIFLEEGDTADIRRDGVQVYDEHNQPIVREVHLSDVSLASLELGPYRHFMQKEIHEQPRALGDTIEAAIDAGGFPATLFGKNAEAVLSGIEGVQILACGTSYYAGLTARYWIEAIAGLPCSVEVASEYRYRAAYANPKHLIVTISQSGETLDTMEALKYAKSLGHLHTLSICNVPESAIPRASELVCYTRAGAEIGVASTKAFTTQLAALFQLTVVLGKLHGRIDAVQEADYLEQLRFLPGSVQHALNMEPQIAAWAERFARKSSALFLGRGLHYPIALEGALKLKEITYIHAEAYPAGELKHGPLALVDEDMPVVVIAPNDSLLEKVKSNMQEVRARGGELFVFADQDSNFVESDGVHVIRTPRHVGALSAVVHTIPVQLLAYHTALARGTDVDKPRNLAKSVTVE</sequence>
<dbReference type="HAMAP" id="MF_00164">
    <property type="entry name" value="GlmS"/>
    <property type="match status" value="1"/>
</dbReference>
<evidence type="ECO:0000259" key="12">
    <source>
        <dbReference type="PROSITE" id="PS51464"/>
    </source>
</evidence>
<dbReference type="InterPro" id="IPR017932">
    <property type="entry name" value="GATase_2_dom"/>
</dbReference>
<dbReference type="PROSITE" id="PS51278">
    <property type="entry name" value="GATASE_TYPE_2"/>
    <property type="match status" value="1"/>
</dbReference>
<dbReference type="EMBL" id="RCDC01000004">
    <property type="protein sequence ID" value="RLK57366.1"/>
    <property type="molecule type" value="Genomic_DNA"/>
</dbReference>
<dbReference type="EC" id="2.6.1.16" evidence="3 10"/>
<evidence type="ECO:0000256" key="5">
    <source>
        <dbReference type="ARBA" id="ARBA00022490"/>
    </source>
</evidence>
<dbReference type="FunFam" id="3.60.20.10:FF:000006">
    <property type="entry name" value="Glutamine--fructose-6-phosphate aminotransferase [isomerizing]"/>
    <property type="match status" value="1"/>
</dbReference>
<evidence type="ECO:0000256" key="10">
    <source>
        <dbReference type="HAMAP-Rule" id="MF_00164"/>
    </source>
</evidence>
<dbReference type="FunFam" id="3.40.50.10490:FF:000001">
    <property type="entry name" value="Glutamine--fructose-6-phosphate aminotransferase [isomerizing]"/>
    <property type="match status" value="1"/>
</dbReference>
<keyword evidence="7 10" id="KW-0808">Transferase</keyword>
<dbReference type="GO" id="GO:0005975">
    <property type="term" value="P:carbohydrate metabolic process"/>
    <property type="evidence" value="ECO:0007669"/>
    <property type="project" value="UniProtKB-UniRule"/>
</dbReference>
<dbReference type="InterPro" id="IPR047084">
    <property type="entry name" value="GFAT_N"/>
</dbReference>
<dbReference type="CDD" id="cd05008">
    <property type="entry name" value="SIS_GlmS_GlmD_1"/>
    <property type="match status" value="1"/>
</dbReference>
<name>A0A498CHR1_9GAMM</name>
<evidence type="ECO:0000256" key="6">
    <source>
        <dbReference type="ARBA" id="ARBA00022576"/>
    </source>
</evidence>
<dbReference type="GO" id="GO:0005829">
    <property type="term" value="C:cytosol"/>
    <property type="evidence" value="ECO:0007669"/>
    <property type="project" value="TreeGrafter"/>
</dbReference>
<evidence type="ECO:0000256" key="3">
    <source>
        <dbReference type="ARBA" id="ARBA00012916"/>
    </source>
</evidence>
<gene>
    <name evidence="10" type="primary">glmS</name>
    <name evidence="13" type="ORF">BCL79_1771</name>
</gene>
<dbReference type="Gene3D" id="3.60.20.10">
    <property type="entry name" value="Glutamine Phosphoribosylpyrophosphate, subunit 1, domain 1"/>
    <property type="match status" value="1"/>
</dbReference>
<keyword evidence="9" id="KW-0315">Glutamine amidotransferase</keyword>
<evidence type="ECO:0000256" key="8">
    <source>
        <dbReference type="ARBA" id="ARBA00022737"/>
    </source>
</evidence>
<dbReference type="OrthoDB" id="9761808at2"/>
<keyword evidence="6 10" id="KW-0032">Aminotransferase</keyword>
<dbReference type="NCBIfam" id="NF001484">
    <property type="entry name" value="PRK00331.1"/>
    <property type="match status" value="1"/>
</dbReference>
<dbReference type="GO" id="GO:0006002">
    <property type="term" value="P:fructose 6-phosphate metabolic process"/>
    <property type="evidence" value="ECO:0007669"/>
    <property type="project" value="TreeGrafter"/>
</dbReference>
<dbReference type="PROSITE" id="PS51464">
    <property type="entry name" value="SIS"/>
    <property type="match status" value="2"/>
</dbReference>
<feature type="active site" description="Nucleophile; for GATase activity" evidence="10">
    <location>
        <position position="2"/>
    </location>
</feature>
<dbReference type="PANTHER" id="PTHR10937:SF0">
    <property type="entry name" value="GLUTAMINE--FRUCTOSE-6-PHOSPHATE TRANSAMINASE (ISOMERIZING)"/>
    <property type="match status" value="1"/>
</dbReference>
<dbReference type="Pfam" id="PF13522">
    <property type="entry name" value="GATase_6"/>
    <property type="match status" value="1"/>
</dbReference>
<dbReference type="CDD" id="cd05009">
    <property type="entry name" value="SIS_GlmS_GlmD_2"/>
    <property type="match status" value="1"/>
</dbReference>
<feature type="domain" description="SIS" evidence="12">
    <location>
        <begin position="288"/>
        <end position="429"/>
    </location>
</feature>
<dbReference type="GO" id="GO:0004360">
    <property type="term" value="F:glutamine-fructose-6-phosphate transaminase (isomerizing) activity"/>
    <property type="evidence" value="ECO:0007669"/>
    <property type="project" value="UniProtKB-UniRule"/>
</dbReference>
<accession>A0A498CHR1</accession>
<feature type="domain" description="SIS" evidence="12">
    <location>
        <begin position="462"/>
        <end position="603"/>
    </location>
</feature>
<dbReference type="InterPro" id="IPR001347">
    <property type="entry name" value="SIS_dom"/>
</dbReference>
<feature type="domain" description="Glutamine amidotransferase type-2" evidence="11">
    <location>
        <begin position="2"/>
        <end position="221"/>
    </location>
</feature>
<evidence type="ECO:0000256" key="1">
    <source>
        <dbReference type="ARBA" id="ARBA00001031"/>
    </source>
</evidence>